<dbReference type="Proteomes" id="UP001408594">
    <property type="component" value="Unassembled WGS sequence"/>
</dbReference>
<feature type="domain" description="FecR protein" evidence="3">
    <location>
        <begin position="145"/>
        <end position="235"/>
    </location>
</feature>
<dbReference type="Gene3D" id="3.55.50.30">
    <property type="match status" value="1"/>
</dbReference>
<comment type="caution">
    <text evidence="5">The sequence shown here is derived from an EMBL/GenBank/DDBJ whole genome shotgun (WGS) entry which is preliminary data.</text>
</comment>
<dbReference type="PIRSF" id="PIRSF018266">
    <property type="entry name" value="FecR"/>
    <property type="match status" value="1"/>
</dbReference>
<accession>A0ABP9WPQ3</accession>
<dbReference type="PANTHER" id="PTHR30273">
    <property type="entry name" value="PERIPLASMIC SIGNAL SENSOR AND SIGMA FACTOR ACTIVATOR FECR-RELATED"/>
    <property type="match status" value="1"/>
</dbReference>
<keyword evidence="6" id="KW-1185">Reference proteome</keyword>
<evidence type="ECO:0008006" key="7">
    <source>
        <dbReference type="Google" id="ProtNLM"/>
    </source>
</evidence>
<reference evidence="5 6" key="1">
    <citation type="submission" date="2024-02" db="EMBL/GenBank/DDBJ databases">
        <title>Microbulbifer aestuariivivens NBRC 112533.</title>
        <authorList>
            <person name="Ichikawa N."/>
            <person name="Katano-Makiyama Y."/>
            <person name="Hidaka K."/>
        </authorList>
    </citation>
    <scope>NUCLEOTIDE SEQUENCE [LARGE SCALE GENOMIC DNA]</scope>
    <source>
        <strain evidence="5 6">NBRC 112533</strain>
    </source>
</reference>
<gene>
    <name evidence="5" type="ORF">Maes01_00634</name>
</gene>
<feature type="region of interest" description="Disordered" evidence="1">
    <location>
        <begin position="84"/>
        <end position="103"/>
    </location>
</feature>
<dbReference type="Pfam" id="PF04773">
    <property type="entry name" value="FecR"/>
    <property type="match status" value="1"/>
</dbReference>
<name>A0ABP9WPQ3_9GAMM</name>
<sequence length="357" mass="38359">MNTAGVQTVENEQRLDQACAWVARLRSDSVTTADRREFAHWLQASAGNREAFDEMAELWGDLGALKHLPIDTLFPESRPSLAARQSLAASNAPGAKAKGTRKTKGAGRWDFSHWLLGSGVIAACLMVTLWIGNQWLGQDVQEQLYTTAVGETRTVTLPDGSIIQLNTNTELVVSYSREERHTQLVRGEAFFDVARQTARPFTVAAGNAWIRVLGTEFNVERSQQTTRVSVTGGTVAVSETSSAAGLPPQSVKLVKDQKVSVSSAGLGSVARTSAEQALDWTQGILVFEDTPLAEALDELNRYLPVPAKADPTVAGLSLSGTFELSDPDSTLKAITAALDLSADQSDPNLTLLSPSHN</sequence>
<dbReference type="InterPro" id="IPR012373">
    <property type="entry name" value="Ferrdict_sens_TM"/>
</dbReference>
<evidence type="ECO:0000313" key="6">
    <source>
        <dbReference type="Proteomes" id="UP001408594"/>
    </source>
</evidence>
<evidence type="ECO:0000259" key="3">
    <source>
        <dbReference type="Pfam" id="PF04773"/>
    </source>
</evidence>
<organism evidence="5 6">
    <name type="scientific">Microbulbifer aestuariivivens</name>
    <dbReference type="NCBI Taxonomy" id="1908308"/>
    <lineage>
        <taxon>Bacteria</taxon>
        <taxon>Pseudomonadati</taxon>
        <taxon>Pseudomonadota</taxon>
        <taxon>Gammaproteobacteria</taxon>
        <taxon>Cellvibrionales</taxon>
        <taxon>Microbulbiferaceae</taxon>
        <taxon>Microbulbifer</taxon>
    </lineage>
</organism>
<keyword evidence="2" id="KW-1133">Transmembrane helix</keyword>
<keyword evidence="2" id="KW-0472">Membrane</keyword>
<feature type="domain" description="FecR N-terminal" evidence="4">
    <location>
        <begin position="16"/>
        <end position="58"/>
    </location>
</feature>
<dbReference type="Gene3D" id="2.60.120.1440">
    <property type="match status" value="1"/>
</dbReference>
<dbReference type="InterPro" id="IPR006860">
    <property type="entry name" value="FecR"/>
</dbReference>
<evidence type="ECO:0000259" key="4">
    <source>
        <dbReference type="Pfam" id="PF16220"/>
    </source>
</evidence>
<dbReference type="PANTHER" id="PTHR30273:SF2">
    <property type="entry name" value="PROTEIN FECR"/>
    <property type="match status" value="1"/>
</dbReference>
<evidence type="ECO:0000313" key="5">
    <source>
        <dbReference type="EMBL" id="GAA5524081.1"/>
    </source>
</evidence>
<dbReference type="Pfam" id="PF16220">
    <property type="entry name" value="DUF4880"/>
    <property type="match status" value="1"/>
</dbReference>
<keyword evidence="2" id="KW-0812">Transmembrane</keyword>
<feature type="transmembrane region" description="Helical" evidence="2">
    <location>
        <begin position="111"/>
        <end position="131"/>
    </location>
</feature>
<evidence type="ECO:0000256" key="1">
    <source>
        <dbReference type="SAM" id="MobiDB-lite"/>
    </source>
</evidence>
<evidence type="ECO:0000256" key="2">
    <source>
        <dbReference type="SAM" id="Phobius"/>
    </source>
</evidence>
<dbReference type="InterPro" id="IPR032623">
    <property type="entry name" value="FecR_N"/>
</dbReference>
<dbReference type="EMBL" id="BAABRT010000003">
    <property type="protein sequence ID" value="GAA5524081.1"/>
    <property type="molecule type" value="Genomic_DNA"/>
</dbReference>
<proteinExistence type="predicted"/>
<protein>
    <recommendedName>
        <fullName evidence="7">DUF4880 domain-containing protein</fullName>
    </recommendedName>
</protein>